<evidence type="ECO:0000313" key="1">
    <source>
        <dbReference type="EMBL" id="MCM2533069.1"/>
    </source>
</evidence>
<reference evidence="1 2" key="1">
    <citation type="submission" date="2022-06" db="EMBL/GenBank/DDBJ databases">
        <authorList>
            <person name="Jeon C.O."/>
        </authorList>
    </citation>
    <scope>NUCLEOTIDE SEQUENCE [LARGE SCALE GENOMIC DNA]</scope>
    <source>
        <strain evidence="1 2">KCTC 13943</strain>
    </source>
</reference>
<proteinExistence type="predicted"/>
<comment type="caution">
    <text evidence="1">The sequence shown here is derived from an EMBL/GenBank/DDBJ whole genome shotgun (WGS) entry which is preliminary data.</text>
</comment>
<dbReference type="EMBL" id="JAMQCR010000001">
    <property type="protein sequence ID" value="MCM2533069.1"/>
    <property type="molecule type" value="Genomic_DNA"/>
</dbReference>
<keyword evidence="2" id="KW-1185">Reference proteome</keyword>
<dbReference type="Proteomes" id="UP001523262">
    <property type="component" value="Unassembled WGS sequence"/>
</dbReference>
<gene>
    <name evidence="1" type="ORF">NDK43_12550</name>
</gene>
<accession>A0ABT0W9S8</accession>
<protein>
    <submittedName>
        <fullName evidence="1">Uncharacterized protein</fullName>
    </submittedName>
</protein>
<evidence type="ECO:0000313" key="2">
    <source>
        <dbReference type="Proteomes" id="UP001523262"/>
    </source>
</evidence>
<sequence>MLVNIDDFLSGVVSSGKDPVVSGYLMKGKKGEAKKASNLQQTVTDAVLEADGLAVFKNGKLTGWMDDDKAVGLYGY</sequence>
<organism evidence="1 2">
    <name type="scientific">Neobacillus pocheonensis</name>
    <dbReference type="NCBI Taxonomy" id="363869"/>
    <lineage>
        <taxon>Bacteria</taxon>
        <taxon>Bacillati</taxon>
        <taxon>Bacillota</taxon>
        <taxon>Bacilli</taxon>
        <taxon>Bacillales</taxon>
        <taxon>Bacillaceae</taxon>
        <taxon>Neobacillus</taxon>
    </lineage>
</organism>
<name>A0ABT0W9S8_9BACI</name>